<dbReference type="Gene3D" id="2.60.120.10">
    <property type="entry name" value="Jelly Rolls"/>
    <property type="match status" value="1"/>
</dbReference>
<name>Q2PYF2_9BACT</name>
<dbReference type="EMBL" id="DQ295238">
    <property type="protein sequence ID" value="ABC25275.1"/>
    <property type="molecule type" value="Genomic_DNA"/>
</dbReference>
<evidence type="ECO:0000313" key="2">
    <source>
        <dbReference type="EMBL" id="ABC25275.1"/>
    </source>
</evidence>
<dbReference type="AlphaFoldDB" id="Q2PYF2"/>
<dbReference type="SUPFAM" id="SSF51182">
    <property type="entry name" value="RmlC-like cupins"/>
    <property type="match status" value="1"/>
</dbReference>
<organism evidence="2">
    <name type="scientific">uncultured marine bacterium Ant4E12</name>
    <dbReference type="NCBI Taxonomy" id="360424"/>
    <lineage>
        <taxon>Bacteria</taxon>
        <taxon>environmental samples</taxon>
    </lineage>
</organism>
<protein>
    <recommendedName>
        <fullName evidence="1">Cupin type-2 domain-containing protein</fullName>
    </recommendedName>
</protein>
<dbReference type="InterPro" id="IPR011051">
    <property type="entry name" value="RmlC_Cupin_sf"/>
</dbReference>
<feature type="domain" description="Cupin type-2" evidence="1">
    <location>
        <begin position="26"/>
        <end position="73"/>
    </location>
</feature>
<dbReference type="InterPro" id="IPR014710">
    <property type="entry name" value="RmlC-like_jellyroll"/>
</dbReference>
<accession>Q2PYF2</accession>
<sequence length="89" mass="9977">MTEDDFRELLTTQGCDEPRENNYLAGYSTELHTHEFGAQLLVLEGEFILELEDGKHTFKAGETCQVPSGTLHAEHTGEVFARTLVGRTH</sequence>
<reference evidence="2" key="1">
    <citation type="journal article" date="2006" name="Appl. Environ. Microbiol.">
        <title>Comparative genomics of DNA fragments from six Antarctic marine planktonic bacteria.</title>
        <authorList>
            <person name="Grzymski J.J."/>
            <person name="Carter B.J."/>
            <person name="DeLong E.F."/>
            <person name="Feldman R.A."/>
            <person name="Ghadiri A."/>
            <person name="Murray A.E."/>
        </authorList>
    </citation>
    <scope>NUCLEOTIDE SEQUENCE</scope>
</reference>
<proteinExistence type="predicted"/>
<dbReference type="InterPro" id="IPR013096">
    <property type="entry name" value="Cupin_2"/>
</dbReference>
<dbReference type="Pfam" id="PF07883">
    <property type="entry name" value="Cupin_2"/>
    <property type="match status" value="1"/>
</dbReference>
<evidence type="ECO:0000259" key="1">
    <source>
        <dbReference type="Pfam" id="PF07883"/>
    </source>
</evidence>